<evidence type="ECO:0000259" key="9">
    <source>
        <dbReference type="PROSITE" id="PS50109"/>
    </source>
</evidence>
<sequence length="392" mass="43504">MKNIKYHSLWRWICVRILALAIGTVIVIALCMWLRFAIQNIWVLHHMPPMLREEFEMLRQHPETDLARFHQIVDTWWGVSYSEPSVASADWLMVGVLVAVMIPFIVVMGLKSALPLSVQFSRLAAASEAVTRGQFGTQAELVDKAPTEMARFTRDFNAMTHQLARYEHEMRASHVAIAHELRSPLTAAIGRLQGMIDGVFMADPQQLGMVMKQLQHLNRLIDELHLLSLAEAGRLELDRRVLDLAELLRERAAWLRPQSEKTGMSINVIAAMPCAYVGDAFRLGQAFSVLMENALRYASEGKQLNIEIQPAGKGYQIAFRDYGPGVDPEFLSCMFDRFTRADSSRARHSGGSGLGLSLARAICAAHGGSINAALPAGKGLLITIHLPEAAGI</sequence>
<dbReference type="PROSITE" id="PS50885">
    <property type="entry name" value="HAMP"/>
    <property type="match status" value="1"/>
</dbReference>
<dbReference type="GO" id="GO:0016301">
    <property type="term" value="F:kinase activity"/>
    <property type="evidence" value="ECO:0007669"/>
    <property type="project" value="UniProtKB-KW"/>
</dbReference>
<keyword evidence="8" id="KW-1133">Transmembrane helix</keyword>
<evidence type="ECO:0000313" key="11">
    <source>
        <dbReference type="EMBL" id="QTF09721.1"/>
    </source>
</evidence>
<dbReference type="Pfam" id="PF02518">
    <property type="entry name" value="HATPase_c"/>
    <property type="match status" value="1"/>
</dbReference>
<dbReference type="SMART" id="SM00387">
    <property type="entry name" value="HATPase_c"/>
    <property type="match status" value="1"/>
</dbReference>
<accession>A0ABX7UY13</accession>
<dbReference type="Gene3D" id="6.10.340.10">
    <property type="match status" value="1"/>
</dbReference>
<comment type="subcellular location">
    <subcellularLocation>
        <location evidence="2">Membrane</location>
    </subcellularLocation>
</comment>
<dbReference type="Pfam" id="PF00512">
    <property type="entry name" value="HisKA"/>
    <property type="match status" value="1"/>
</dbReference>
<dbReference type="CDD" id="cd00082">
    <property type="entry name" value="HisKA"/>
    <property type="match status" value="1"/>
</dbReference>
<dbReference type="InterPro" id="IPR036890">
    <property type="entry name" value="HATPase_C_sf"/>
</dbReference>
<evidence type="ECO:0000256" key="6">
    <source>
        <dbReference type="ARBA" id="ARBA00022777"/>
    </source>
</evidence>
<reference evidence="11 12" key="1">
    <citation type="submission" date="2020-03" db="EMBL/GenBank/DDBJ databases">
        <authorList>
            <person name="Bakhshi Ganjeh M."/>
        </authorList>
    </citation>
    <scope>NUCLEOTIDE SEQUENCE [LARGE SCALE GENOMIC DNA]</scope>
    <source>
        <strain evidence="12">Iran 50</strain>
    </source>
</reference>
<evidence type="ECO:0000256" key="2">
    <source>
        <dbReference type="ARBA" id="ARBA00004370"/>
    </source>
</evidence>
<organism evidence="11 12">
    <name type="scientific">Brenneria izadpanahii</name>
    <dbReference type="NCBI Taxonomy" id="2722756"/>
    <lineage>
        <taxon>Bacteria</taxon>
        <taxon>Pseudomonadati</taxon>
        <taxon>Pseudomonadota</taxon>
        <taxon>Gammaproteobacteria</taxon>
        <taxon>Enterobacterales</taxon>
        <taxon>Pectobacteriaceae</taxon>
        <taxon>Brenneria</taxon>
    </lineage>
</organism>
<evidence type="ECO:0000259" key="10">
    <source>
        <dbReference type="PROSITE" id="PS50885"/>
    </source>
</evidence>
<dbReference type="EMBL" id="CP050854">
    <property type="protein sequence ID" value="QTF09721.1"/>
    <property type="molecule type" value="Genomic_DNA"/>
</dbReference>
<evidence type="ECO:0000256" key="8">
    <source>
        <dbReference type="SAM" id="Phobius"/>
    </source>
</evidence>
<keyword evidence="6 11" id="KW-0418">Kinase</keyword>
<keyword evidence="12" id="KW-1185">Reference proteome</keyword>
<dbReference type="InterPro" id="IPR003660">
    <property type="entry name" value="HAMP_dom"/>
</dbReference>
<dbReference type="SUPFAM" id="SSF55874">
    <property type="entry name" value="ATPase domain of HSP90 chaperone/DNA topoisomerase II/histidine kinase"/>
    <property type="match status" value="1"/>
</dbReference>
<feature type="domain" description="Histidine kinase" evidence="9">
    <location>
        <begin position="176"/>
        <end position="390"/>
    </location>
</feature>
<keyword evidence="8" id="KW-0472">Membrane</keyword>
<protein>
    <recommendedName>
        <fullName evidence="3">histidine kinase</fullName>
        <ecNumber evidence="3">2.7.13.3</ecNumber>
    </recommendedName>
</protein>
<dbReference type="InterPro" id="IPR004358">
    <property type="entry name" value="Sig_transdc_His_kin-like_C"/>
</dbReference>
<keyword evidence="8" id="KW-0812">Transmembrane</keyword>
<dbReference type="InterPro" id="IPR005467">
    <property type="entry name" value="His_kinase_dom"/>
</dbReference>
<dbReference type="Proteomes" id="UP000671960">
    <property type="component" value="Chromosome"/>
</dbReference>
<dbReference type="PROSITE" id="PS50109">
    <property type="entry name" value="HIS_KIN"/>
    <property type="match status" value="1"/>
</dbReference>
<name>A0ABX7UY13_9GAMM</name>
<evidence type="ECO:0000256" key="1">
    <source>
        <dbReference type="ARBA" id="ARBA00000085"/>
    </source>
</evidence>
<dbReference type="InterPro" id="IPR003594">
    <property type="entry name" value="HATPase_dom"/>
</dbReference>
<dbReference type="InterPro" id="IPR036097">
    <property type="entry name" value="HisK_dim/P_sf"/>
</dbReference>
<evidence type="ECO:0000256" key="3">
    <source>
        <dbReference type="ARBA" id="ARBA00012438"/>
    </source>
</evidence>
<feature type="transmembrane region" description="Helical" evidence="8">
    <location>
        <begin position="91"/>
        <end position="110"/>
    </location>
</feature>
<evidence type="ECO:0000256" key="5">
    <source>
        <dbReference type="ARBA" id="ARBA00022679"/>
    </source>
</evidence>
<dbReference type="PANTHER" id="PTHR45453">
    <property type="entry name" value="PHOSPHATE REGULON SENSOR PROTEIN PHOR"/>
    <property type="match status" value="1"/>
</dbReference>
<dbReference type="InterPro" id="IPR050351">
    <property type="entry name" value="BphY/WalK/GraS-like"/>
</dbReference>
<dbReference type="Gene3D" id="3.30.565.10">
    <property type="entry name" value="Histidine kinase-like ATPase, C-terminal domain"/>
    <property type="match status" value="1"/>
</dbReference>
<gene>
    <name evidence="11" type="ORF">HC231_18695</name>
</gene>
<feature type="transmembrane region" description="Helical" evidence="8">
    <location>
        <begin position="12"/>
        <end position="38"/>
    </location>
</feature>
<dbReference type="InterPro" id="IPR003661">
    <property type="entry name" value="HisK_dim/P_dom"/>
</dbReference>
<keyword evidence="4" id="KW-0597">Phosphoprotein</keyword>
<dbReference type="PANTHER" id="PTHR45453:SF1">
    <property type="entry name" value="PHOSPHATE REGULON SENSOR PROTEIN PHOR"/>
    <property type="match status" value="1"/>
</dbReference>
<evidence type="ECO:0000313" key="12">
    <source>
        <dbReference type="Proteomes" id="UP000671960"/>
    </source>
</evidence>
<feature type="domain" description="HAMP" evidence="10">
    <location>
        <begin position="114"/>
        <end position="168"/>
    </location>
</feature>
<evidence type="ECO:0000256" key="7">
    <source>
        <dbReference type="ARBA" id="ARBA00023012"/>
    </source>
</evidence>
<comment type="catalytic activity">
    <reaction evidence="1">
        <text>ATP + protein L-histidine = ADP + protein N-phospho-L-histidine.</text>
        <dbReference type="EC" id="2.7.13.3"/>
    </reaction>
</comment>
<dbReference type="PRINTS" id="PR00344">
    <property type="entry name" value="BCTRLSENSOR"/>
</dbReference>
<dbReference type="SMART" id="SM00388">
    <property type="entry name" value="HisKA"/>
    <property type="match status" value="1"/>
</dbReference>
<dbReference type="EC" id="2.7.13.3" evidence="3"/>
<keyword evidence="5" id="KW-0808">Transferase</keyword>
<dbReference type="SUPFAM" id="SSF47384">
    <property type="entry name" value="Homodimeric domain of signal transducing histidine kinase"/>
    <property type="match status" value="1"/>
</dbReference>
<keyword evidence="7" id="KW-0902">Two-component regulatory system</keyword>
<dbReference type="Gene3D" id="1.10.287.130">
    <property type="match status" value="1"/>
</dbReference>
<evidence type="ECO:0000256" key="4">
    <source>
        <dbReference type="ARBA" id="ARBA00022553"/>
    </source>
</evidence>
<dbReference type="RefSeq" id="WP_208228214.1">
    <property type="nucleotide sequence ID" value="NZ_CP050854.1"/>
</dbReference>
<proteinExistence type="predicted"/>